<evidence type="ECO:0000256" key="6">
    <source>
        <dbReference type="ARBA" id="ARBA00022692"/>
    </source>
</evidence>
<dbReference type="InterPro" id="IPR039524">
    <property type="entry name" value="PIGO/GPI13"/>
</dbReference>
<feature type="transmembrane region" description="Helical" evidence="11">
    <location>
        <begin position="676"/>
        <end position="694"/>
    </location>
</feature>
<evidence type="ECO:0000256" key="4">
    <source>
        <dbReference type="ARBA" id="ARBA00022502"/>
    </source>
</evidence>
<evidence type="ECO:0000256" key="5">
    <source>
        <dbReference type="ARBA" id="ARBA00022679"/>
    </source>
</evidence>
<evidence type="ECO:0000256" key="7">
    <source>
        <dbReference type="ARBA" id="ARBA00022824"/>
    </source>
</evidence>
<keyword evidence="13" id="KW-1185">Reference proteome</keyword>
<keyword evidence="5 12" id="KW-0808">Transferase</keyword>
<proteinExistence type="inferred from homology"/>
<evidence type="ECO:0000256" key="8">
    <source>
        <dbReference type="ARBA" id="ARBA00022989"/>
    </source>
</evidence>
<organism evidence="12 13">
    <name type="scientific">Chloropicon roscoffensis</name>
    <dbReference type="NCBI Taxonomy" id="1461544"/>
    <lineage>
        <taxon>Eukaryota</taxon>
        <taxon>Viridiplantae</taxon>
        <taxon>Chlorophyta</taxon>
        <taxon>Chloropicophyceae</taxon>
        <taxon>Chloropicales</taxon>
        <taxon>Chloropicaceae</taxon>
        <taxon>Chloropicon</taxon>
    </lineage>
</organism>
<accession>A0AAX4NZK3</accession>
<keyword evidence="8 11" id="KW-1133">Transmembrane helix</keyword>
<comment type="similarity">
    <text evidence="3">Belongs to the PIGG/PIGN/PIGO family. PIGO subfamily.</text>
</comment>
<dbReference type="SUPFAM" id="SSF53649">
    <property type="entry name" value="Alkaline phosphatase-like"/>
    <property type="match status" value="1"/>
</dbReference>
<dbReference type="Pfam" id="PF01663">
    <property type="entry name" value="Phosphodiest"/>
    <property type="match status" value="1"/>
</dbReference>
<evidence type="ECO:0000256" key="3">
    <source>
        <dbReference type="ARBA" id="ARBA00008695"/>
    </source>
</evidence>
<keyword evidence="7" id="KW-0256">Endoplasmic reticulum</keyword>
<dbReference type="InterPro" id="IPR017850">
    <property type="entry name" value="Alkaline_phosphatase_core_sf"/>
</dbReference>
<comment type="subcellular location">
    <subcellularLocation>
        <location evidence="1">Endoplasmic reticulum membrane</location>
        <topology evidence="1">Multi-pass membrane protein</topology>
    </subcellularLocation>
</comment>
<dbReference type="GO" id="GO:0051377">
    <property type="term" value="F:mannose-ethanolamine phosphotransferase activity"/>
    <property type="evidence" value="ECO:0007669"/>
    <property type="project" value="InterPro"/>
</dbReference>
<reference evidence="12 13" key="1">
    <citation type="submission" date="2024-03" db="EMBL/GenBank/DDBJ databases">
        <title>Complete genome sequence of the green alga Chloropicon roscoffensis RCC1871.</title>
        <authorList>
            <person name="Lemieux C."/>
            <person name="Pombert J.-F."/>
            <person name="Otis C."/>
            <person name="Turmel M."/>
        </authorList>
    </citation>
    <scope>NUCLEOTIDE SEQUENCE [LARGE SCALE GENOMIC DNA]</scope>
    <source>
        <strain evidence="12 13">RCC1871</strain>
    </source>
</reference>
<evidence type="ECO:0000256" key="2">
    <source>
        <dbReference type="ARBA" id="ARBA00004687"/>
    </source>
</evidence>
<keyword evidence="10" id="KW-0325">Glycoprotein</keyword>
<feature type="transmembrane region" description="Helical" evidence="11">
    <location>
        <begin position="620"/>
        <end position="642"/>
    </location>
</feature>
<keyword evidence="6 11" id="KW-0812">Transmembrane</keyword>
<evidence type="ECO:0000256" key="9">
    <source>
        <dbReference type="ARBA" id="ARBA00023136"/>
    </source>
</evidence>
<feature type="transmembrane region" description="Helical" evidence="11">
    <location>
        <begin position="543"/>
        <end position="560"/>
    </location>
</feature>
<dbReference type="PANTHER" id="PTHR23071">
    <property type="entry name" value="PHOSPHATIDYLINOSITOL GLYCAN"/>
    <property type="match status" value="1"/>
</dbReference>
<dbReference type="PANTHER" id="PTHR23071:SF1">
    <property type="entry name" value="GPI ETHANOLAMINE PHOSPHATE TRANSFERASE 3"/>
    <property type="match status" value="1"/>
</dbReference>
<feature type="transmembrane region" description="Helical" evidence="11">
    <location>
        <begin position="784"/>
        <end position="806"/>
    </location>
</feature>
<evidence type="ECO:0000256" key="10">
    <source>
        <dbReference type="ARBA" id="ARBA00023180"/>
    </source>
</evidence>
<keyword evidence="9 11" id="KW-0472">Membrane</keyword>
<dbReference type="Gene3D" id="3.40.720.10">
    <property type="entry name" value="Alkaline Phosphatase, subunit A"/>
    <property type="match status" value="1"/>
</dbReference>
<protein>
    <submittedName>
        <fullName evidence="12">GPI ethanolamine phosphate transferase</fullName>
    </submittedName>
</protein>
<dbReference type="EMBL" id="CP151501">
    <property type="protein sequence ID" value="WZN59363.1"/>
    <property type="molecule type" value="Genomic_DNA"/>
</dbReference>
<dbReference type="GO" id="GO:0005789">
    <property type="term" value="C:endoplasmic reticulum membrane"/>
    <property type="evidence" value="ECO:0007669"/>
    <property type="project" value="UniProtKB-SubCell"/>
</dbReference>
<gene>
    <name evidence="12" type="ORF">HKI87_01g08890</name>
</gene>
<evidence type="ECO:0000313" key="13">
    <source>
        <dbReference type="Proteomes" id="UP001472866"/>
    </source>
</evidence>
<feature type="transmembrane region" description="Helical" evidence="11">
    <location>
        <begin position="706"/>
        <end position="724"/>
    </location>
</feature>
<evidence type="ECO:0000256" key="11">
    <source>
        <dbReference type="SAM" id="Phobius"/>
    </source>
</evidence>
<dbReference type="CDD" id="cd16023">
    <property type="entry name" value="GPI_EPT_3"/>
    <property type="match status" value="1"/>
</dbReference>
<feature type="transmembrane region" description="Helical" evidence="11">
    <location>
        <begin position="506"/>
        <end position="523"/>
    </location>
</feature>
<name>A0AAX4NZK3_9CHLO</name>
<evidence type="ECO:0000256" key="1">
    <source>
        <dbReference type="ARBA" id="ARBA00004477"/>
    </source>
</evidence>
<dbReference type="AlphaFoldDB" id="A0AAX4NZK3"/>
<comment type="pathway">
    <text evidence="2">Glycolipid biosynthesis; glycosylphosphatidylinositol-anchor biosynthesis.</text>
</comment>
<keyword evidence="4" id="KW-0337">GPI-anchor biosynthesis</keyword>
<dbReference type="Proteomes" id="UP001472866">
    <property type="component" value="Chromosome 01"/>
</dbReference>
<dbReference type="GO" id="GO:0006506">
    <property type="term" value="P:GPI anchor biosynthetic process"/>
    <property type="evidence" value="ECO:0007669"/>
    <property type="project" value="UniProtKB-KW"/>
</dbReference>
<feature type="transmembrane region" description="Helical" evidence="11">
    <location>
        <begin position="469"/>
        <end position="486"/>
    </location>
</feature>
<dbReference type="InterPro" id="IPR037675">
    <property type="entry name" value="PIG-O_N"/>
</dbReference>
<sequence length="828" mass="90554">MAQREKWLEEQRLVPAMRRECGVKIAAVLVLHVLAVTSFASGFLLSRGQVADVSPTVEGARPRYDKVVAIVVDALRSDFVCIADELGAEEARGTRRHRKALPVFRELCEGGGGGGSGCRLLEFVADAPTTTMQRLKGLTTGSLPTFVDIGSSLSARALEEDNLVRQLKLHGRRVVHMGDDTWRDLFPEDFSQSFPFPSLDVNDLNTVDDGVEALLGPLVESGQDWDVIVAHLLGVDHCGHTHDIHSREMVTKLGQVDRIVREVARGLEERATGDDGFGRALLLVFGDHGQTRSGEHGGSTREEVSTVLLAYDIDRRRAEGNVGGTDEVDGACPAAMSQLDFAATVSEMLGLPIPFSNVGQVNYDLWSLGADPYGERPASEVSSEFEEALQRNAAQVDAYLESSLLSQNASGILSWRRSQEAFSGHWEVHRASVAEHVGGSAEAVRNRTHARRAYLDAVASHARSIWTKFNFWLMALGILFAVAAALIQLNEIRAGFFCYYRNNHKLCLASLLVLNAALMGLIPDHDGDIWNRRQEGGYQVGHILTDASFALAAYLGLLQLRKKRRSPPASGGFVSRLPGLNLKELAFLYTCCLALVFSFLKNTGQEDPSQVWHPGRIARQVHILTATQLGWAILAGLSGRLGGGKGKGSSRLSLAVRSTFCLLPELYMIQFGNGRLALSLAYIQVFVSIILYVKIQFCHQRVDLELLGLLLFGLYAPQVFHATGHRCQFSALQYNSAFVGFESFSWWRGAALLTLNTYASHVLSVLLVVCLYSKQHVKKQGTALLAFGFAFSLRTIAVMACASLHARHLMVWGVFAQSSSSTRSGCAS</sequence>
<feature type="transmembrane region" description="Helical" evidence="11">
    <location>
        <begin position="21"/>
        <end position="45"/>
    </location>
</feature>
<feature type="transmembrane region" description="Helical" evidence="11">
    <location>
        <begin position="744"/>
        <end position="772"/>
    </location>
</feature>
<dbReference type="InterPro" id="IPR002591">
    <property type="entry name" value="Phosphodiest/P_Trfase"/>
</dbReference>
<evidence type="ECO:0000313" key="12">
    <source>
        <dbReference type="EMBL" id="WZN59363.1"/>
    </source>
</evidence>